<evidence type="ECO:0000313" key="2">
    <source>
        <dbReference type="Proteomes" id="UP000060630"/>
    </source>
</evidence>
<dbReference type="RefSeq" id="WP_060192524.1">
    <property type="nucleotide sequence ID" value="NZ_LPHD01000049.1"/>
</dbReference>
<reference evidence="1 2" key="1">
    <citation type="submission" date="2015-11" db="EMBL/GenBank/DDBJ databases">
        <title>Expanding the genomic diversity of Burkholderia species for the development of highly accurate diagnostics.</title>
        <authorList>
            <person name="Sahl J."/>
            <person name="Keim P."/>
            <person name="Wagner D."/>
        </authorList>
    </citation>
    <scope>NUCLEOTIDE SEQUENCE [LARGE SCALE GENOMIC DNA]</scope>
    <source>
        <strain evidence="1 2">MSMB2087WGS</strain>
    </source>
</reference>
<proteinExistence type="predicted"/>
<dbReference type="EMBL" id="LPHD01000049">
    <property type="protein sequence ID" value="KWA84127.1"/>
    <property type="molecule type" value="Genomic_DNA"/>
</dbReference>
<accession>A0A106QDC2</accession>
<evidence type="ECO:0000313" key="1">
    <source>
        <dbReference type="EMBL" id="KWA84127.1"/>
    </source>
</evidence>
<dbReference type="AlphaFoldDB" id="A0A106QDC2"/>
<comment type="caution">
    <text evidence="1">The sequence shown here is derived from an EMBL/GenBank/DDBJ whole genome shotgun (WGS) entry which is preliminary data.</text>
</comment>
<organism evidence="1 2">
    <name type="scientific">Burkholderia ubonensis</name>
    <dbReference type="NCBI Taxonomy" id="101571"/>
    <lineage>
        <taxon>Bacteria</taxon>
        <taxon>Pseudomonadati</taxon>
        <taxon>Pseudomonadota</taxon>
        <taxon>Betaproteobacteria</taxon>
        <taxon>Burkholderiales</taxon>
        <taxon>Burkholderiaceae</taxon>
        <taxon>Burkholderia</taxon>
        <taxon>Burkholderia cepacia complex</taxon>
    </lineage>
</organism>
<name>A0A106QDC2_9BURK</name>
<dbReference type="Proteomes" id="UP000060630">
    <property type="component" value="Unassembled WGS sequence"/>
</dbReference>
<protein>
    <submittedName>
        <fullName evidence="1">Uncharacterized protein</fullName>
    </submittedName>
</protein>
<gene>
    <name evidence="1" type="ORF">WL29_22450</name>
</gene>
<sequence>MYSDLNLENLPRVRGTVVRGFITRHDHRATWPAVLVALPAGTVPQDSDAVPHYRRGGQGEFYEYYGRDASTPDAPVYVPKEAVLPSPVLDQDARFKQACWLNLQHTVMRYLMSNTHGRWDGAEKAHRHDEMCRFYVAVIRGVEVDQARRKFEDDYQIVHTHTQSLTSHLDEVIGFPLESPRPDYDSLGPKFFDRFHTLALEAIDV</sequence>